<dbReference type="Proteomes" id="UP000321567">
    <property type="component" value="Unassembled WGS sequence"/>
</dbReference>
<organism evidence="1 2">
    <name type="scientific">Pararhodospirillum oryzae</name>
    <dbReference type="NCBI Taxonomy" id="478448"/>
    <lineage>
        <taxon>Bacteria</taxon>
        <taxon>Pseudomonadati</taxon>
        <taxon>Pseudomonadota</taxon>
        <taxon>Alphaproteobacteria</taxon>
        <taxon>Rhodospirillales</taxon>
        <taxon>Rhodospirillaceae</taxon>
        <taxon>Pararhodospirillum</taxon>
    </lineage>
</organism>
<evidence type="ECO:0000313" key="2">
    <source>
        <dbReference type="Proteomes" id="UP000321567"/>
    </source>
</evidence>
<protein>
    <submittedName>
        <fullName evidence="1">Uncharacterized protein</fullName>
    </submittedName>
</protein>
<gene>
    <name evidence="1" type="ORF">ROR02_29830</name>
</gene>
<comment type="caution">
    <text evidence="1">The sequence shown here is derived from an EMBL/GenBank/DDBJ whole genome shotgun (WGS) entry which is preliminary data.</text>
</comment>
<reference evidence="1 2" key="1">
    <citation type="submission" date="2019-07" db="EMBL/GenBank/DDBJ databases">
        <title>Whole genome shotgun sequence of Rhodospirillum oryzae NBRC 107573.</title>
        <authorList>
            <person name="Hosoyama A."/>
            <person name="Uohara A."/>
            <person name="Ohji S."/>
            <person name="Ichikawa N."/>
        </authorList>
    </citation>
    <scope>NUCLEOTIDE SEQUENCE [LARGE SCALE GENOMIC DNA]</scope>
    <source>
        <strain evidence="1 2">NBRC 107573</strain>
    </source>
</reference>
<dbReference type="EMBL" id="BJZO01000120">
    <property type="protein sequence ID" value="GEO82852.1"/>
    <property type="molecule type" value="Genomic_DNA"/>
</dbReference>
<dbReference type="RefSeq" id="WP_147164880.1">
    <property type="nucleotide sequence ID" value="NZ_BJZO01000120.1"/>
</dbReference>
<dbReference type="AlphaFoldDB" id="A0A512HBN5"/>
<dbReference type="OrthoDB" id="977800at2"/>
<proteinExistence type="predicted"/>
<name>A0A512HBN5_9PROT</name>
<sequence length="301" mass="33618">MALYDALDPQRHLLIVDDNRLDDRGDSAPATLSGGAWRVERPLANLQDRRLARVAESVDASAEATRLTIDYGSPTDLRVMVIVSSTVSRSGRCRHLITADAAGADVLHDSGWQDYYPVIYNPWRLPRAHPSFGHGRLSLRDLRRYPRIPWHDVAPQAVLARYQHLLIDDPTNAEGCVRLSRLFTGSGWQTPIPVEWGGALSWEDDTKVVALLSGGSDADRQPARRTLDLDLAGLPEDDAMRLHDLVGATGLSGQLYISYDPTETVHRHRRSMLCRMRALSPIELDHHDWANAGLRFIEEIA</sequence>
<accession>A0A512HBN5</accession>
<evidence type="ECO:0000313" key="1">
    <source>
        <dbReference type="EMBL" id="GEO82852.1"/>
    </source>
</evidence>
<keyword evidence="2" id="KW-1185">Reference proteome</keyword>